<evidence type="ECO:0008006" key="4">
    <source>
        <dbReference type="Google" id="ProtNLM"/>
    </source>
</evidence>
<protein>
    <recommendedName>
        <fullName evidence="4">MIP18 family-like domain-containing protein</fullName>
    </recommendedName>
</protein>
<dbReference type="SUPFAM" id="SSF117916">
    <property type="entry name" value="Fe-S cluster assembly (FSCA) domain-like"/>
    <property type="match status" value="1"/>
</dbReference>
<dbReference type="Proteomes" id="UP000728032">
    <property type="component" value="Unassembled WGS sequence"/>
</dbReference>
<evidence type="ECO:0000313" key="2">
    <source>
        <dbReference type="EMBL" id="CAD7657098.1"/>
    </source>
</evidence>
<proteinExistence type="inferred from homology"/>
<dbReference type="PANTHER" id="PTHR12377">
    <property type="entry name" value="CYTOSOLIC IRON-SULFUR ASSEMBLY COMPONENT 2B-RELATED"/>
    <property type="match status" value="1"/>
</dbReference>
<dbReference type="OrthoDB" id="2746at2759"/>
<name>A0A7R9MBE8_9ACAR</name>
<dbReference type="Gene3D" id="3.30.300.130">
    <property type="entry name" value="Fe-S cluster assembly (FSCA)"/>
    <property type="match status" value="1"/>
</dbReference>
<evidence type="ECO:0000256" key="1">
    <source>
        <dbReference type="ARBA" id="ARBA00010381"/>
    </source>
</evidence>
<organism evidence="2">
    <name type="scientific">Oppiella nova</name>
    <dbReference type="NCBI Taxonomy" id="334625"/>
    <lineage>
        <taxon>Eukaryota</taxon>
        <taxon>Metazoa</taxon>
        <taxon>Ecdysozoa</taxon>
        <taxon>Arthropoda</taxon>
        <taxon>Chelicerata</taxon>
        <taxon>Arachnida</taxon>
        <taxon>Acari</taxon>
        <taxon>Acariformes</taxon>
        <taxon>Sarcoptiformes</taxon>
        <taxon>Oribatida</taxon>
        <taxon>Brachypylina</taxon>
        <taxon>Oppioidea</taxon>
        <taxon>Oppiidae</taxon>
        <taxon>Oppiella</taxon>
    </lineage>
</organism>
<dbReference type="GO" id="GO:0051604">
    <property type="term" value="P:protein maturation"/>
    <property type="evidence" value="ECO:0007669"/>
    <property type="project" value="InterPro"/>
</dbReference>
<dbReference type="InterPro" id="IPR039796">
    <property type="entry name" value="MIP18"/>
</dbReference>
<reference evidence="2" key="1">
    <citation type="submission" date="2020-11" db="EMBL/GenBank/DDBJ databases">
        <authorList>
            <person name="Tran Van P."/>
        </authorList>
    </citation>
    <scope>NUCLEOTIDE SEQUENCE</scope>
</reference>
<dbReference type="InterPro" id="IPR034904">
    <property type="entry name" value="FSCA_dom_sf"/>
</dbReference>
<dbReference type="EMBL" id="CAJPVJ010012370">
    <property type="protein sequence ID" value="CAG2174284.1"/>
    <property type="molecule type" value="Genomic_DNA"/>
</dbReference>
<evidence type="ECO:0000313" key="3">
    <source>
        <dbReference type="Proteomes" id="UP000728032"/>
    </source>
</evidence>
<dbReference type="Gene3D" id="6.10.250.1280">
    <property type="match status" value="1"/>
</dbReference>
<dbReference type="EMBL" id="OC927195">
    <property type="protein sequence ID" value="CAD7657098.1"/>
    <property type="molecule type" value="Genomic_DNA"/>
</dbReference>
<dbReference type="AlphaFoldDB" id="A0A7R9MBE8"/>
<keyword evidence="3" id="KW-1185">Reference proteome</keyword>
<sequence length="130" mass="14417">MKSTERQTTTEGLDSQRVFELIRDIRDPELPSTLEDLKVVSEGGCEVDGYVCRVCFTPSKYSCPSATIIGLSIHIKLIRALPKCFKIDVFVAPGSHVTEEDVNKQLADKERVAAALENPQVLDLVEQLIV</sequence>
<comment type="similarity">
    <text evidence="1">Belongs to the MIP18 family.</text>
</comment>
<accession>A0A7R9MBE8</accession>
<gene>
    <name evidence="2" type="ORF">ONB1V03_LOCUS13730</name>
</gene>